<dbReference type="GO" id="GO:0007155">
    <property type="term" value="P:cell adhesion"/>
    <property type="evidence" value="ECO:0007669"/>
    <property type="project" value="InterPro"/>
</dbReference>
<dbReference type="Gene3D" id="2.60.40.1090">
    <property type="entry name" value="Fimbrial-type adhesion domain"/>
    <property type="match status" value="1"/>
</dbReference>
<dbReference type="GO" id="GO:0009289">
    <property type="term" value="C:pilus"/>
    <property type="evidence" value="ECO:0007669"/>
    <property type="project" value="InterPro"/>
</dbReference>
<feature type="chain" id="PRO_5025438280" description="Fimbrial-type adhesion domain-containing protein" evidence="1">
    <location>
        <begin position="25"/>
        <end position="356"/>
    </location>
</feature>
<sequence>MKRLRSGMVLILLLAAGFPLRVAAYGLGDTVCNVTGGNNISFPGINLRASGLSDGETIYNSPSYTINYTCDVYPAQEATYTPTLSLPADFKPVIQRFTQGYLGMDITIQEAGASSVTLPWSKIVKDSGRGDVRQGFGALMPGKGQHTPDGMGYRYTRSATVSFRFFVQSKFDGILIANVPAGAFNILSNTQGYGKRGTPVRTNAFSIRFLPGNLGRVDITPSQVNLGRIYTTTGPSSRTAYFKVTARQVTGASVPFSVPLMINFQPPAGATTTGEQYITLVNRDGNANGLRLSVKDDTGNTVKFNTPESMGPAMNMGQNPSGVLTRTYQAVVEKNPGAELKTGRFYTSMTVVVTYN</sequence>
<name>A0A6C8Y1D0_SALDZ</name>
<evidence type="ECO:0000256" key="1">
    <source>
        <dbReference type="SAM" id="SignalP"/>
    </source>
</evidence>
<gene>
    <name evidence="3" type="ORF">EL06_23240</name>
</gene>
<organism evidence="3">
    <name type="scientific">Salmonella diarizonae</name>
    <dbReference type="NCBI Taxonomy" id="59204"/>
    <lineage>
        <taxon>Bacteria</taxon>
        <taxon>Pseudomonadati</taxon>
        <taxon>Pseudomonadota</taxon>
        <taxon>Gammaproteobacteria</taxon>
        <taxon>Enterobacterales</taxon>
        <taxon>Enterobacteriaceae</taxon>
        <taxon>Salmonella</taxon>
    </lineage>
</organism>
<dbReference type="InterPro" id="IPR000259">
    <property type="entry name" value="Adhesion_dom_fimbrial"/>
</dbReference>
<proteinExistence type="predicted"/>
<dbReference type="Pfam" id="PF00419">
    <property type="entry name" value="Fimbrial"/>
    <property type="match status" value="1"/>
</dbReference>
<dbReference type="SUPFAM" id="SSF49401">
    <property type="entry name" value="Bacterial adhesins"/>
    <property type="match status" value="1"/>
</dbReference>
<comment type="caution">
    <text evidence="3">The sequence shown here is derived from an EMBL/GenBank/DDBJ whole genome shotgun (WGS) entry which is preliminary data.</text>
</comment>
<dbReference type="InterPro" id="IPR036937">
    <property type="entry name" value="Adhesion_dom_fimbrial_sf"/>
</dbReference>
<dbReference type="Proteomes" id="UP000885362">
    <property type="component" value="Unassembled WGS sequence"/>
</dbReference>
<accession>A0A6C8Y1D0</accession>
<dbReference type="AlphaFoldDB" id="A0A6C8Y1D0"/>
<dbReference type="InterPro" id="IPR008966">
    <property type="entry name" value="Adhesion_dom_sf"/>
</dbReference>
<feature type="domain" description="Fimbrial-type adhesion" evidence="2">
    <location>
        <begin position="221"/>
        <end position="355"/>
    </location>
</feature>
<reference evidence="3" key="1">
    <citation type="submission" date="2018-08" db="EMBL/GenBank/DDBJ databases">
        <authorList>
            <consortium name="GenomeTrakr network: Whole genome sequencing for foodborne pathogen traceback"/>
        </authorList>
    </citation>
    <scope>NUCLEOTIDE SEQUENCE [LARGE SCALE GENOMIC DNA]</scope>
    <source>
        <strain evidence="3">FMA0132</strain>
    </source>
</reference>
<protein>
    <recommendedName>
        <fullName evidence="2">Fimbrial-type adhesion domain-containing protein</fullName>
    </recommendedName>
</protein>
<keyword evidence="1" id="KW-0732">Signal</keyword>
<dbReference type="EMBL" id="RSHK01000031">
    <property type="protein sequence ID" value="MIE72241.1"/>
    <property type="molecule type" value="Genomic_DNA"/>
</dbReference>
<feature type="signal peptide" evidence="1">
    <location>
        <begin position="1"/>
        <end position="24"/>
    </location>
</feature>
<evidence type="ECO:0000313" key="3">
    <source>
        <dbReference type="EMBL" id="MIE72241.1"/>
    </source>
</evidence>
<evidence type="ECO:0000259" key="2">
    <source>
        <dbReference type="Pfam" id="PF00419"/>
    </source>
</evidence>